<evidence type="ECO:0000313" key="1">
    <source>
        <dbReference type="EMBL" id="KAF7417081.1"/>
    </source>
</evidence>
<gene>
    <name evidence="1" type="ORF">H0235_011612</name>
</gene>
<keyword evidence="2" id="KW-1185">Reference proteome</keyword>
<comment type="caution">
    <text evidence="1">The sequence shown here is derived from an EMBL/GenBank/DDBJ whole genome shotgun (WGS) entry which is preliminary data.</text>
</comment>
<evidence type="ECO:0000313" key="2">
    <source>
        <dbReference type="Proteomes" id="UP000600918"/>
    </source>
</evidence>
<proteinExistence type="predicted"/>
<dbReference type="Proteomes" id="UP000600918">
    <property type="component" value="Unassembled WGS sequence"/>
</dbReference>
<sequence length="166" mass="18746">MVALDASQHIGEWHAYTTRNRHRASSSYHVPLSGCSLEPTKSEAAFTIYALTMKLWRKCITDPGIMFWVPLGLSWITLRPTVISHSAVLVNINCSRTRKSVLTVQKGQRARELGNRLRDILNALEGIGLLPELEHERVTQGENLLREPTYGDEYKPLAANTKEHID</sequence>
<dbReference type="EMBL" id="JACSDY010000010">
    <property type="protein sequence ID" value="KAF7417081.1"/>
    <property type="molecule type" value="Genomic_DNA"/>
</dbReference>
<organism evidence="1 2">
    <name type="scientific">Vespula pensylvanica</name>
    <name type="common">Western yellow jacket</name>
    <name type="synonym">Wasp</name>
    <dbReference type="NCBI Taxonomy" id="30213"/>
    <lineage>
        <taxon>Eukaryota</taxon>
        <taxon>Metazoa</taxon>
        <taxon>Ecdysozoa</taxon>
        <taxon>Arthropoda</taxon>
        <taxon>Hexapoda</taxon>
        <taxon>Insecta</taxon>
        <taxon>Pterygota</taxon>
        <taxon>Neoptera</taxon>
        <taxon>Endopterygota</taxon>
        <taxon>Hymenoptera</taxon>
        <taxon>Apocrita</taxon>
        <taxon>Aculeata</taxon>
        <taxon>Vespoidea</taxon>
        <taxon>Vespidae</taxon>
        <taxon>Vespinae</taxon>
        <taxon>Vespula</taxon>
    </lineage>
</organism>
<reference evidence="1" key="1">
    <citation type="journal article" date="2020" name="G3 (Bethesda)">
        <title>High-Quality Assemblies for Three Invasive Social Wasps from the &lt;i&gt;Vespula&lt;/i&gt; Genus.</title>
        <authorList>
            <person name="Harrop T.W.R."/>
            <person name="Guhlin J."/>
            <person name="McLaughlin G.M."/>
            <person name="Permina E."/>
            <person name="Stockwell P."/>
            <person name="Gilligan J."/>
            <person name="Le Lec M.F."/>
            <person name="Gruber M.A.M."/>
            <person name="Quinn O."/>
            <person name="Lovegrove M."/>
            <person name="Duncan E.J."/>
            <person name="Remnant E.J."/>
            <person name="Van Eeckhoven J."/>
            <person name="Graham B."/>
            <person name="Knapp R.A."/>
            <person name="Langford K.W."/>
            <person name="Kronenberg Z."/>
            <person name="Press M.O."/>
            <person name="Eacker S.M."/>
            <person name="Wilson-Rankin E.E."/>
            <person name="Purcell J."/>
            <person name="Lester P.J."/>
            <person name="Dearden P.K."/>
        </authorList>
    </citation>
    <scope>NUCLEOTIDE SEQUENCE</scope>
    <source>
        <strain evidence="1">Volc-1</strain>
    </source>
</reference>
<protein>
    <submittedName>
        <fullName evidence="1">Uncharacterized protein</fullName>
    </submittedName>
</protein>
<name>A0A834NSD1_VESPE</name>
<dbReference type="AlphaFoldDB" id="A0A834NSD1"/>
<accession>A0A834NSD1</accession>